<dbReference type="EMBL" id="JAAJBV010000002">
    <property type="protein sequence ID" value="NHM03758.1"/>
    <property type="molecule type" value="Genomic_DNA"/>
</dbReference>
<protein>
    <submittedName>
        <fullName evidence="1">Uncharacterized protein</fullName>
    </submittedName>
</protein>
<proteinExistence type="predicted"/>
<accession>A0ABX0I9A1</accession>
<keyword evidence="2" id="KW-1185">Reference proteome</keyword>
<gene>
    <name evidence="1" type="ORF">G4L40_03460</name>
</gene>
<organism evidence="1 2">
    <name type="scientific">Flavobacterium celericrescens</name>
    <dbReference type="NCBI Taxonomy" id="2709780"/>
    <lineage>
        <taxon>Bacteria</taxon>
        <taxon>Pseudomonadati</taxon>
        <taxon>Bacteroidota</taxon>
        <taxon>Flavobacteriia</taxon>
        <taxon>Flavobacteriales</taxon>
        <taxon>Flavobacteriaceae</taxon>
        <taxon>Flavobacterium</taxon>
    </lineage>
</organism>
<evidence type="ECO:0000313" key="2">
    <source>
        <dbReference type="Proteomes" id="UP000761423"/>
    </source>
</evidence>
<reference evidence="1 2" key="1">
    <citation type="submission" date="2020-02" db="EMBL/GenBank/DDBJ databases">
        <authorList>
            <person name="Chen W.-M."/>
        </authorList>
    </citation>
    <scope>NUCLEOTIDE SEQUENCE [LARGE SCALE GENOMIC DNA]</scope>
    <source>
        <strain evidence="1 2">TWA-26</strain>
    </source>
</reference>
<sequence length="308" mass="35467">MKKRVTAELISIAHRILKLKNHSETLQLQQEAKNLYDQLTILRFYEENFELVKNEISEEVLATKLEEKKEAIFEQPIAVTEELAPVKEEKEIVTETIVETPILEEKIVVAELIVEEEDEEEEVLITPMEETSIEEEIITEEPIVAQKKEEPAKQISFEDMLVHDYKELDFVKVEDVPVAVEQANATIFEATPPEEITAKTSETASVVIEEEVKKTVEKVQKEDKPLSLNDKLNKGINIGLNDRIAFEKKLFGGNAEDFNRVLSQLNTFDSFEEAKGFIVDFVKPDYNNWAGNEEYETRFLEIVEKKFS</sequence>
<comment type="caution">
    <text evidence="1">The sequence shown here is derived from an EMBL/GenBank/DDBJ whole genome shotgun (WGS) entry which is preliminary data.</text>
</comment>
<evidence type="ECO:0000313" key="1">
    <source>
        <dbReference type="EMBL" id="NHM03758.1"/>
    </source>
</evidence>
<dbReference type="Proteomes" id="UP000761423">
    <property type="component" value="Unassembled WGS sequence"/>
</dbReference>
<name>A0ABX0I9A1_9FLAO</name>
<dbReference type="RefSeq" id="WP_166235769.1">
    <property type="nucleotide sequence ID" value="NZ_JAAJBV010000002.1"/>
</dbReference>